<evidence type="ECO:0000256" key="4">
    <source>
        <dbReference type="ARBA" id="ARBA00023122"/>
    </source>
</evidence>
<dbReference type="InterPro" id="IPR046342">
    <property type="entry name" value="CBS_dom_sf"/>
</dbReference>
<dbReference type="GO" id="GO:0031588">
    <property type="term" value="C:nucleotide-activated protein kinase complex"/>
    <property type="evidence" value="ECO:0007669"/>
    <property type="project" value="TreeGrafter"/>
</dbReference>
<protein>
    <submittedName>
        <fullName evidence="6">Uncharacterized protein</fullName>
    </submittedName>
</protein>
<evidence type="ECO:0000256" key="3">
    <source>
        <dbReference type="ARBA" id="ARBA00022840"/>
    </source>
</evidence>
<dbReference type="STRING" id="9986.ENSOCUP00000045422"/>
<evidence type="ECO:0000256" key="5">
    <source>
        <dbReference type="ARBA" id="ARBA00023180"/>
    </source>
</evidence>
<dbReference type="SMR" id="A0A5F9DIJ7"/>
<evidence type="ECO:0000256" key="2">
    <source>
        <dbReference type="ARBA" id="ARBA00022741"/>
    </source>
</evidence>
<dbReference type="Ensembl" id="ENSOCUT00000064638.1">
    <property type="protein sequence ID" value="ENSOCUP00000045422.1"/>
    <property type="gene ID" value="ENSOCUG00000031162.1"/>
</dbReference>
<keyword evidence="5" id="KW-0325">Glycoprotein</keyword>
<keyword evidence="2" id="KW-0547">Nucleotide-binding</keyword>
<dbReference type="GO" id="GO:0005737">
    <property type="term" value="C:cytoplasm"/>
    <property type="evidence" value="ECO:0007669"/>
    <property type="project" value="TreeGrafter"/>
</dbReference>
<dbReference type="PANTHER" id="PTHR13780">
    <property type="entry name" value="AMP-ACTIVATED PROTEIN KINASE, GAMMA REGULATORY SUBUNIT"/>
    <property type="match status" value="1"/>
</dbReference>
<evidence type="ECO:0000313" key="6">
    <source>
        <dbReference type="Ensembl" id="ENSOCUP00000045422.1"/>
    </source>
</evidence>
<dbReference type="GO" id="GO:0019887">
    <property type="term" value="F:protein kinase regulator activity"/>
    <property type="evidence" value="ECO:0007669"/>
    <property type="project" value="TreeGrafter"/>
</dbReference>
<reference evidence="6" key="2">
    <citation type="submission" date="2025-08" db="UniProtKB">
        <authorList>
            <consortium name="Ensembl"/>
        </authorList>
    </citation>
    <scope>IDENTIFICATION</scope>
    <source>
        <strain evidence="6">Thorbecke</strain>
    </source>
</reference>
<dbReference type="InParanoid" id="A0A5F9DIJ7"/>
<reference evidence="6" key="3">
    <citation type="submission" date="2025-09" db="UniProtKB">
        <authorList>
            <consortium name="Ensembl"/>
        </authorList>
    </citation>
    <scope>IDENTIFICATION</scope>
    <source>
        <strain evidence="6">Thorbecke</strain>
    </source>
</reference>
<accession>A0A5F9DIJ7</accession>
<dbReference type="Gene3D" id="3.10.580.10">
    <property type="entry name" value="CBS-domain"/>
    <property type="match status" value="1"/>
</dbReference>
<dbReference type="GO" id="GO:0019901">
    <property type="term" value="F:protein kinase binding"/>
    <property type="evidence" value="ECO:0007669"/>
    <property type="project" value="TreeGrafter"/>
</dbReference>
<dbReference type="InterPro" id="IPR050511">
    <property type="entry name" value="AMPK_gamma/SDS23_families"/>
</dbReference>
<dbReference type="Proteomes" id="UP000001811">
    <property type="component" value="Chromosome 15"/>
</dbReference>
<keyword evidence="3" id="KW-0067">ATP-binding</keyword>
<dbReference type="AlphaFoldDB" id="A0A5F9DIJ7"/>
<keyword evidence="1" id="KW-0677">Repeat</keyword>
<keyword evidence="7" id="KW-1185">Reference proteome</keyword>
<dbReference type="GO" id="GO:0005524">
    <property type="term" value="F:ATP binding"/>
    <property type="evidence" value="ECO:0007669"/>
    <property type="project" value="UniProtKB-KW"/>
</dbReference>
<dbReference type="EMBL" id="AAGW02021946">
    <property type="status" value="NOT_ANNOTATED_CDS"/>
    <property type="molecule type" value="Genomic_DNA"/>
</dbReference>
<organism evidence="6 7">
    <name type="scientific">Oryctolagus cuniculus</name>
    <name type="common">Rabbit</name>
    <dbReference type="NCBI Taxonomy" id="9986"/>
    <lineage>
        <taxon>Eukaryota</taxon>
        <taxon>Metazoa</taxon>
        <taxon>Chordata</taxon>
        <taxon>Craniata</taxon>
        <taxon>Vertebrata</taxon>
        <taxon>Euteleostomi</taxon>
        <taxon>Mammalia</taxon>
        <taxon>Eutheria</taxon>
        <taxon>Euarchontoglires</taxon>
        <taxon>Glires</taxon>
        <taxon>Lagomorpha</taxon>
        <taxon>Leporidae</taxon>
        <taxon>Oryctolagus</taxon>
    </lineage>
</organism>
<dbReference type="GeneTree" id="ENSGT00950000183019"/>
<evidence type="ECO:0000313" key="7">
    <source>
        <dbReference type="Proteomes" id="UP000001811"/>
    </source>
</evidence>
<evidence type="ECO:0000256" key="1">
    <source>
        <dbReference type="ARBA" id="ARBA00022737"/>
    </source>
</evidence>
<name>A0A5F9DIJ7_RABIT</name>
<dbReference type="GO" id="GO:0005634">
    <property type="term" value="C:nucleus"/>
    <property type="evidence" value="ECO:0007669"/>
    <property type="project" value="TreeGrafter"/>
</dbReference>
<proteinExistence type="predicted"/>
<dbReference type="SUPFAM" id="SSF54631">
    <property type="entry name" value="CBS-domain pair"/>
    <property type="match status" value="1"/>
</dbReference>
<keyword evidence="4" id="KW-0129">CBS domain</keyword>
<dbReference type="PANTHER" id="PTHR13780:SF38">
    <property type="entry name" value="5'-AMP-ACTIVATED PROTEIN KINASE SUBUNIT GAMMA-1"/>
    <property type="match status" value="1"/>
</dbReference>
<reference evidence="6 7" key="1">
    <citation type="journal article" date="2011" name="Nature">
        <title>A high-resolution map of human evolutionary constraint using 29 mammals.</title>
        <authorList>
            <person name="Lindblad-Toh K."/>
            <person name="Garber M."/>
            <person name="Zuk O."/>
            <person name="Lin M.F."/>
            <person name="Parker B.J."/>
            <person name="Washietl S."/>
            <person name="Kheradpour P."/>
            <person name="Ernst J."/>
            <person name="Jordan G."/>
            <person name="Mauceli E."/>
            <person name="Ward L.D."/>
            <person name="Lowe C.B."/>
            <person name="Holloway A.K."/>
            <person name="Clamp M."/>
            <person name="Gnerre S."/>
            <person name="Alfoldi J."/>
            <person name="Beal K."/>
            <person name="Chang J."/>
            <person name="Clawson H."/>
            <person name="Cuff J."/>
            <person name="Di Palma F."/>
            <person name="Fitzgerald S."/>
            <person name="Flicek P."/>
            <person name="Guttman M."/>
            <person name="Hubisz M.J."/>
            <person name="Jaffe D.B."/>
            <person name="Jungreis I."/>
            <person name="Kent W.J."/>
            <person name="Kostka D."/>
            <person name="Lara M."/>
            <person name="Martins A.L."/>
            <person name="Massingham T."/>
            <person name="Moltke I."/>
            <person name="Raney B.J."/>
            <person name="Rasmussen M.D."/>
            <person name="Robinson J."/>
            <person name="Stark A."/>
            <person name="Vilella A.J."/>
            <person name="Wen J."/>
            <person name="Xie X."/>
            <person name="Zody M.C."/>
            <person name="Baldwin J."/>
            <person name="Bloom T."/>
            <person name="Chin C.W."/>
            <person name="Heiman D."/>
            <person name="Nicol R."/>
            <person name="Nusbaum C."/>
            <person name="Young S."/>
            <person name="Wilkinson J."/>
            <person name="Worley K.C."/>
            <person name="Kovar C.L."/>
            <person name="Muzny D.M."/>
            <person name="Gibbs R.A."/>
            <person name="Cree A."/>
            <person name="Dihn H.H."/>
            <person name="Fowler G."/>
            <person name="Jhangiani S."/>
            <person name="Joshi V."/>
            <person name="Lee S."/>
            <person name="Lewis L.R."/>
            <person name="Nazareth L.V."/>
            <person name="Okwuonu G."/>
            <person name="Santibanez J."/>
            <person name="Warren W.C."/>
            <person name="Mardis E.R."/>
            <person name="Weinstock G.M."/>
            <person name="Wilson R.K."/>
            <person name="Delehaunty K."/>
            <person name="Dooling D."/>
            <person name="Fronik C."/>
            <person name="Fulton L."/>
            <person name="Fulton B."/>
            <person name="Graves T."/>
            <person name="Minx P."/>
            <person name="Sodergren E."/>
            <person name="Birney E."/>
            <person name="Margulies E.H."/>
            <person name="Herrero J."/>
            <person name="Green E.D."/>
            <person name="Haussler D."/>
            <person name="Siepel A."/>
            <person name="Goldman N."/>
            <person name="Pollard K.S."/>
            <person name="Pedersen J.S."/>
            <person name="Lander E.S."/>
            <person name="Kellis M."/>
        </authorList>
    </citation>
    <scope>NUCLEOTIDE SEQUENCE [LARGE SCALE GENOMIC DNA]</scope>
    <source>
        <strain evidence="6 7">Thorbecke inbred</strain>
    </source>
</reference>
<sequence>MTDRVPAPLCRKVRRKVVGKLIVADFINILHCCYKSTLLQIYELEEPKRETWREVYLQDSFKPLVCISPNASLFDALSSLILNKTHRLPVIGLEIGNTLFVLIHKCILKFISDLLKNKQNYTLSTISFFFFF</sequence>
<dbReference type="GO" id="GO:0016208">
    <property type="term" value="F:AMP binding"/>
    <property type="evidence" value="ECO:0007669"/>
    <property type="project" value="TreeGrafter"/>
</dbReference>